<evidence type="ECO:0000256" key="1">
    <source>
        <dbReference type="SAM" id="MobiDB-lite"/>
    </source>
</evidence>
<sequence>MKIALGNARQWHWISAAICSIGMLFFSWTGITLNHAGDIPANNDITTIESQLPNALVDPWRIRTENNESHSGENNKRNGNEKYDLNNNALPENALPENIREYLISEYKLSLSSGLIGELDDGEFYLSMPNPGVDAWLSIDLESGELIYEQTDRGWISFFNDLHKGRYTNEAWRWFIDIFAGISIVFCLSGLWLLYKQANFRLSTWPIVTLGVLAPLIIILVSLH</sequence>
<dbReference type="EMBL" id="PJAI02000033">
    <property type="protein sequence ID" value="TYK64274.1"/>
    <property type="molecule type" value="Genomic_DNA"/>
</dbReference>
<gene>
    <name evidence="3" type="ORF">CWS31_016570</name>
</gene>
<dbReference type="PANTHER" id="PTHR40115">
    <property type="entry name" value="INNER MEMBRANE PROTEIN WITH PEPSY TM HELIX"/>
    <property type="match status" value="1"/>
</dbReference>
<reference evidence="3 4" key="1">
    <citation type="submission" date="2019-08" db="EMBL/GenBank/DDBJ databases">
        <title>Microbe sample from Colwellia echini.</title>
        <authorList>
            <person name="Christiansen L."/>
            <person name="Pathiraja D."/>
            <person name="Schultz-Johansen M."/>
            <person name="Choi I.-G."/>
            <person name="Stougaard P."/>
        </authorList>
    </citation>
    <scope>NUCLEOTIDE SEQUENCE [LARGE SCALE GENOMIC DNA]</scope>
    <source>
        <strain evidence="3 4">A3</strain>
    </source>
</reference>
<comment type="caution">
    <text evidence="3">The sequence shown here is derived from an EMBL/GenBank/DDBJ whole genome shotgun (WGS) entry which is preliminary data.</text>
</comment>
<dbReference type="InterPro" id="IPR032307">
    <property type="entry name" value="PepSY_TM-like_2"/>
</dbReference>
<feature type="region of interest" description="Disordered" evidence="1">
    <location>
        <begin position="66"/>
        <end position="88"/>
    </location>
</feature>
<feature type="transmembrane region" description="Helical" evidence="2">
    <location>
        <begin position="202"/>
        <end position="223"/>
    </location>
</feature>
<evidence type="ECO:0000256" key="2">
    <source>
        <dbReference type="SAM" id="Phobius"/>
    </source>
</evidence>
<proteinExistence type="predicted"/>
<protein>
    <recommendedName>
        <fullName evidence="5">Peptidase</fullName>
    </recommendedName>
</protein>
<feature type="transmembrane region" description="Helical" evidence="2">
    <location>
        <begin position="12"/>
        <end position="31"/>
    </location>
</feature>
<keyword evidence="2" id="KW-0812">Transmembrane</keyword>
<dbReference type="RefSeq" id="WP_101343763.1">
    <property type="nucleotide sequence ID" value="NZ_PJAI02000033.1"/>
</dbReference>
<dbReference type="Proteomes" id="UP000815846">
    <property type="component" value="Unassembled WGS sequence"/>
</dbReference>
<feature type="compositionally biased region" description="Basic and acidic residues" evidence="1">
    <location>
        <begin position="66"/>
        <end position="84"/>
    </location>
</feature>
<dbReference type="Pfam" id="PF16357">
    <property type="entry name" value="PepSY_TM_like_2"/>
    <property type="match status" value="1"/>
</dbReference>
<keyword evidence="4" id="KW-1185">Reference proteome</keyword>
<evidence type="ECO:0000313" key="4">
    <source>
        <dbReference type="Proteomes" id="UP000815846"/>
    </source>
</evidence>
<feature type="transmembrane region" description="Helical" evidence="2">
    <location>
        <begin position="174"/>
        <end position="195"/>
    </location>
</feature>
<evidence type="ECO:0008006" key="5">
    <source>
        <dbReference type="Google" id="ProtNLM"/>
    </source>
</evidence>
<evidence type="ECO:0000313" key="3">
    <source>
        <dbReference type="EMBL" id="TYK64274.1"/>
    </source>
</evidence>
<keyword evidence="2" id="KW-0472">Membrane</keyword>
<keyword evidence="2" id="KW-1133">Transmembrane helix</keyword>
<name>A0ABY3MSW4_9GAMM</name>
<accession>A0ABY3MSW4</accession>
<organism evidence="3 4">
    <name type="scientific">Colwellia echini</name>
    <dbReference type="NCBI Taxonomy" id="1982103"/>
    <lineage>
        <taxon>Bacteria</taxon>
        <taxon>Pseudomonadati</taxon>
        <taxon>Pseudomonadota</taxon>
        <taxon>Gammaproteobacteria</taxon>
        <taxon>Alteromonadales</taxon>
        <taxon>Colwelliaceae</taxon>
        <taxon>Colwellia</taxon>
    </lineage>
</organism>
<dbReference type="PANTHER" id="PTHR40115:SF1">
    <property type="entry name" value="INNER MEMBRANE PROTEIN WITH PEPSY TM HELIX"/>
    <property type="match status" value="1"/>
</dbReference>